<evidence type="ECO:0000313" key="1">
    <source>
        <dbReference type="EMBL" id="KAH8377213.1"/>
    </source>
</evidence>
<organism evidence="1 2">
    <name type="scientific">Drosophila rubida</name>
    <dbReference type="NCBI Taxonomy" id="30044"/>
    <lineage>
        <taxon>Eukaryota</taxon>
        <taxon>Metazoa</taxon>
        <taxon>Ecdysozoa</taxon>
        <taxon>Arthropoda</taxon>
        <taxon>Hexapoda</taxon>
        <taxon>Insecta</taxon>
        <taxon>Pterygota</taxon>
        <taxon>Neoptera</taxon>
        <taxon>Endopterygota</taxon>
        <taxon>Diptera</taxon>
        <taxon>Brachycera</taxon>
        <taxon>Muscomorpha</taxon>
        <taxon>Ephydroidea</taxon>
        <taxon>Drosophilidae</taxon>
        <taxon>Drosophila</taxon>
    </lineage>
</organism>
<dbReference type="PANTHER" id="PTHR16356">
    <property type="entry name" value="TRANSMEMBRANE AND COILED-COIL DOMAIN-CONTAINING PROTEIN 6 TMCO6"/>
    <property type="match status" value="1"/>
</dbReference>
<feature type="non-terminal residue" evidence="1">
    <location>
        <position position="372"/>
    </location>
</feature>
<name>A0AAD4K471_9MUSC</name>
<dbReference type="PANTHER" id="PTHR16356:SF1">
    <property type="entry name" value="TRANSMEMBRANE AND COILED-COIL DOMAIN-CONTAINING PROTEIN 6"/>
    <property type="match status" value="1"/>
</dbReference>
<proteinExistence type="predicted"/>
<dbReference type="InterPro" id="IPR016024">
    <property type="entry name" value="ARM-type_fold"/>
</dbReference>
<dbReference type="Gene3D" id="1.25.10.10">
    <property type="entry name" value="Leucine-rich Repeat Variant"/>
    <property type="match status" value="1"/>
</dbReference>
<comment type="caution">
    <text evidence="1">The sequence shown here is derived from an EMBL/GenBank/DDBJ whole genome shotgun (WGS) entry which is preliminary data.</text>
</comment>
<sequence length="372" mass="42129">AHLKTMELMAETAESTALQRPEETALRHKIREYAKHQRKDLRTSATDALRFGLGQIRDEIRELENLGVKDVHGLAGRIKRRKRATTEDMYRLSHAFLQSNDNINAFAAIQGAPQVIVKELTGTDVPRQIEAAECLCNLSLGEAHVCEKITVLAGSYLVTYLNSQEPRLKRSCLWTLANIIASCKKSANMLLQMQLATKLWKLYTSDDINYAEDAGICLHLIATHARCSLPAKDSRYIAEHLHEKCATQPGAEFYMYIVFQLDLVALEMDLCASKVRNLCDFFSSTSEFDYNNLKHKLHIDYGVRVLTNLFCLNRENGVEQSLNLESLINILNKLFALSNASLTNELLQLLKNLMNLQMVDHKQLLGQLSVYD</sequence>
<dbReference type="SUPFAM" id="SSF48371">
    <property type="entry name" value="ARM repeat"/>
    <property type="match status" value="1"/>
</dbReference>
<protein>
    <recommendedName>
        <fullName evidence="3">Transmembrane and coiled-coil domain-containing protein 6</fullName>
    </recommendedName>
</protein>
<dbReference type="Proteomes" id="UP001200034">
    <property type="component" value="Unassembled WGS sequence"/>
</dbReference>
<feature type="non-terminal residue" evidence="1">
    <location>
        <position position="1"/>
    </location>
</feature>
<evidence type="ECO:0008006" key="3">
    <source>
        <dbReference type="Google" id="ProtNLM"/>
    </source>
</evidence>
<accession>A0AAD4K471</accession>
<reference evidence="1" key="1">
    <citation type="journal article" date="2021" name="Mol. Ecol. Resour.">
        <title>Phylogenomic analyses of the genus Drosophila reveals genomic signals of climate adaptation.</title>
        <authorList>
            <person name="Li F."/>
            <person name="Rane R.V."/>
            <person name="Luria V."/>
            <person name="Xiong Z."/>
            <person name="Chen J."/>
            <person name="Li Z."/>
            <person name="Catullo R.A."/>
            <person name="Griffin P.C."/>
            <person name="Schiffer M."/>
            <person name="Pearce S."/>
            <person name="Lee S.F."/>
            <person name="McElroy K."/>
            <person name="Stocker A."/>
            <person name="Shirriffs J."/>
            <person name="Cockerell F."/>
            <person name="Coppin C."/>
            <person name="Sgro C.M."/>
            <person name="Karger A."/>
            <person name="Cain J.W."/>
            <person name="Weber J.A."/>
            <person name="Santpere G."/>
            <person name="Kirschner M.W."/>
            <person name="Hoffmann A.A."/>
            <person name="Oakeshott J.G."/>
            <person name="Zhang G."/>
        </authorList>
    </citation>
    <scope>NUCLEOTIDE SEQUENCE</scope>
    <source>
        <strain evidence="1">BGI-SZ-2011g</strain>
    </source>
</reference>
<dbReference type="EMBL" id="JAJJHW010001127">
    <property type="protein sequence ID" value="KAH8377213.1"/>
    <property type="molecule type" value="Genomic_DNA"/>
</dbReference>
<keyword evidence="2" id="KW-1185">Reference proteome</keyword>
<dbReference type="AlphaFoldDB" id="A0AAD4K471"/>
<evidence type="ECO:0000313" key="2">
    <source>
        <dbReference type="Proteomes" id="UP001200034"/>
    </source>
</evidence>
<dbReference type="InterPro" id="IPR011989">
    <property type="entry name" value="ARM-like"/>
</dbReference>
<gene>
    <name evidence="1" type="ORF">KR093_004153</name>
</gene>